<comment type="catalytic activity">
    <reaction evidence="1">
        <text>ATP + protein L-histidine = ADP + protein N-phospho-L-histidine.</text>
        <dbReference type="EC" id="2.7.13.3"/>
    </reaction>
</comment>
<dbReference type="Pfam" id="PF00512">
    <property type="entry name" value="HisKA"/>
    <property type="match status" value="1"/>
</dbReference>
<dbReference type="InterPro" id="IPR004358">
    <property type="entry name" value="Sig_transdc_His_kin-like_C"/>
</dbReference>
<dbReference type="SUPFAM" id="SSF47384">
    <property type="entry name" value="Homodimeric domain of signal transducing histidine kinase"/>
    <property type="match status" value="1"/>
</dbReference>
<sequence length="400" mass="42343">MRFQPTIRLRLTLVYGGMFILAGAVLLTVNYALVQRGLQRHTGPIGVEIDPNLAGPLPGETIDFVRPAPTPGQFVVSDGRPLDEVLGQFEAELRNKALHELVVQSSLALGLMSVASVGLGWLLAGRVLRPIQDMTATARRLSETNLHERLALEGPADELKELADTFDAMLGRLEAAFESQRRFVANASHELRTPLAIQRTLVDVALADPHATPEELRAMAGSVRDAVDRSERLIDGLLVLARSQQGVGAIAPVDLSDVAAAAVDQAATEVAAAGLSVHRNLHAAPLLGNRVLLERLAANLVENAVRHNVRGGWMEVTTATTGDRVTLTVRSGGAPVPPGQVAGLFEPFRRLAPDRVGARRGHGLGLSIVRAVALAHRGSVEAEAPESGGLSVTVSLPATG</sequence>
<dbReference type="GO" id="GO:0005886">
    <property type="term" value="C:plasma membrane"/>
    <property type="evidence" value="ECO:0007669"/>
    <property type="project" value="UniProtKB-SubCell"/>
</dbReference>
<dbReference type="PRINTS" id="PR00344">
    <property type="entry name" value="BCTRLSENSOR"/>
</dbReference>
<dbReference type="InterPro" id="IPR050428">
    <property type="entry name" value="TCS_sensor_his_kinase"/>
</dbReference>
<dbReference type="GO" id="GO:0000155">
    <property type="term" value="F:phosphorelay sensor kinase activity"/>
    <property type="evidence" value="ECO:0007669"/>
    <property type="project" value="InterPro"/>
</dbReference>
<organism evidence="14">
    <name type="scientific">uncultured Acidimicrobiales bacterium</name>
    <dbReference type="NCBI Taxonomy" id="310071"/>
    <lineage>
        <taxon>Bacteria</taxon>
        <taxon>Bacillati</taxon>
        <taxon>Actinomycetota</taxon>
        <taxon>Acidimicrobiia</taxon>
        <taxon>Acidimicrobiales</taxon>
        <taxon>environmental samples</taxon>
    </lineage>
</organism>
<dbReference type="PANTHER" id="PTHR45436">
    <property type="entry name" value="SENSOR HISTIDINE KINASE YKOH"/>
    <property type="match status" value="1"/>
</dbReference>
<dbReference type="CDD" id="cd06225">
    <property type="entry name" value="HAMP"/>
    <property type="match status" value="1"/>
</dbReference>
<proteinExistence type="predicted"/>
<name>A0A6J4H987_9ACTN</name>
<evidence type="ECO:0000256" key="1">
    <source>
        <dbReference type="ARBA" id="ARBA00000085"/>
    </source>
</evidence>
<dbReference type="Gene3D" id="3.30.565.10">
    <property type="entry name" value="Histidine kinase-like ATPase, C-terminal domain"/>
    <property type="match status" value="1"/>
</dbReference>
<comment type="subcellular location">
    <subcellularLocation>
        <location evidence="2">Cell membrane</location>
    </subcellularLocation>
</comment>
<keyword evidence="8 11" id="KW-1133">Transmembrane helix</keyword>
<dbReference type="SMART" id="SM00388">
    <property type="entry name" value="HisKA"/>
    <property type="match status" value="1"/>
</dbReference>
<keyword evidence="7 14" id="KW-0418">Kinase</keyword>
<evidence type="ECO:0000259" key="12">
    <source>
        <dbReference type="PROSITE" id="PS50109"/>
    </source>
</evidence>
<evidence type="ECO:0000256" key="5">
    <source>
        <dbReference type="ARBA" id="ARBA00022679"/>
    </source>
</evidence>
<evidence type="ECO:0000313" key="14">
    <source>
        <dbReference type="EMBL" id="CAA9217874.1"/>
    </source>
</evidence>
<dbReference type="InterPro" id="IPR003660">
    <property type="entry name" value="HAMP_dom"/>
</dbReference>
<dbReference type="InterPro" id="IPR003594">
    <property type="entry name" value="HATPase_dom"/>
</dbReference>
<evidence type="ECO:0000256" key="10">
    <source>
        <dbReference type="ARBA" id="ARBA00023136"/>
    </source>
</evidence>
<dbReference type="Gene3D" id="1.10.287.130">
    <property type="match status" value="1"/>
</dbReference>
<dbReference type="Pfam" id="PF02518">
    <property type="entry name" value="HATPase_c"/>
    <property type="match status" value="1"/>
</dbReference>
<dbReference type="CDD" id="cd00082">
    <property type="entry name" value="HisKA"/>
    <property type="match status" value="1"/>
</dbReference>
<dbReference type="PROSITE" id="PS50885">
    <property type="entry name" value="HAMP"/>
    <property type="match status" value="1"/>
</dbReference>
<evidence type="ECO:0000256" key="11">
    <source>
        <dbReference type="SAM" id="Phobius"/>
    </source>
</evidence>
<reference evidence="14" key="1">
    <citation type="submission" date="2020-02" db="EMBL/GenBank/DDBJ databases">
        <authorList>
            <person name="Meier V. D."/>
        </authorList>
    </citation>
    <scope>NUCLEOTIDE SEQUENCE</scope>
    <source>
        <strain evidence="14">AVDCRST_MAG10</strain>
    </source>
</reference>
<dbReference type="EC" id="2.7.13.3" evidence="3"/>
<evidence type="ECO:0000256" key="4">
    <source>
        <dbReference type="ARBA" id="ARBA00022553"/>
    </source>
</evidence>
<evidence type="ECO:0000256" key="9">
    <source>
        <dbReference type="ARBA" id="ARBA00023012"/>
    </source>
</evidence>
<dbReference type="Pfam" id="PF00672">
    <property type="entry name" value="HAMP"/>
    <property type="match status" value="1"/>
</dbReference>
<dbReference type="InterPro" id="IPR005467">
    <property type="entry name" value="His_kinase_dom"/>
</dbReference>
<dbReference type="InterPro" id="IPR036890">
    <property type="entry name" value="HATPase_C_sf"/>
</dbReference>
<dbReference type="SUPFAM" id="SSF158472">
    <property type="entry name" value="HAMP domain-like"/>
    <property type="match status" value="1"/>
</dbReference>
<dbReference type="AlphaFoldDB" id="A0A6J4H987"/>
<evidence type="ECO:0000256" key="8">
    <source>
        <dbReference type="ARBA" id="ARBA00022989"/>
    </source>
</evidence>
<feature type="domain" description="HAMP" evidence="13">
    <location>
        <begin position="125"/>
        <end position="178"/>
    </location>
</feature>
<feature type="transmembrane region" description="Helical" evidence="11">
    <location>
        <begin position="12"/>
        <end position="34"/>
    </location>
</feature>
<evidence type="ECO:0000256" key="2">
    <source>
        <dbReference type="ARBA" id="ARBA00004236"/>
    </source>
</evidence>
<keyword evidence="6 11" id="KW-0812">Transmembrane</keyword>
<feature type="domain" description="Histidine kinase" evidence="12">
    <location>
        <begin position="186"/>
        <end position="400"/>
    </location>
</feature>
<protein>
    <recommendedName>
        <fullName evidence="3">histidine kinase</fullName>
        <ecNumber evidence="3">2.7.13.3</ecNumber>
    </recommendedName>
</protein>
<evidence type="ECO:0000256" key="7">
    <source>
        <dbReference type="ARBA" id="ARBA00022777"/>
    </source>
</evidence>
<dbReference type="InterPro" id="IPR003661">
    <property type="entry name" value="HisK_dim/P_dom"/>
</dbReference>
<dbReference type="SUPFAM" id="SSF55874">
    <property type="entry name" value="ATPase domain of HSP90 chaperone/DNA topoisomerase II/histidine kinase"/>
    <property type="match status" value="1"/>
</dbReference>
<dbReference type="Gene3D" id="6.10.340.10">
    <property type="match status" value="1"/>
</dbReference>
<dbReference type="SMART" id="SM00387">
    <property type="entry name" value="HATPase_c"/>
    <property type="match status" value="1"/>
</dbReference>
<keyword evidence="4" id="KW-0597">Phosphoprotein</keyword>
<dbReference type="InterPro" id="IPR036097">
    <property type="entry name" value="HisK_dim/P_sf"/>
</dbReference>
<evidence type="ECO:0000259" key="13">
    <source>
        <dbReference type="PROSITE" id="PS50885"/>
    </source>
</evidence>
<keyword evidence="10 11" id="KW-0472">Membrane</keyword>
<dbReference type="EMBL" id="CADCTB010000031">
    <property type="protein sequence ID" value="CAA9217874.1"/>
    <property type="molecule type" value="Genomic_DNA"/>
</dbReference>
<dbReference type="SMART" id="SM00304">
    <property type="entry name" value="HAMP"/>
    <property type="match status" value="1"/>
</dbReference>
<keyword evidence="5" id="KW-0808">Transferase</keyword>
<keyword evidence="9" id="KW-0902">Two-component regulatory system</keyword>
<dbReference type="PANTHER" id="PTHR45436:SF9">
    <property type="entry name" value="SENSOR PROTEIN"/>
    <property type="match status" value="1"/>
</dbReference>
<evidence type="ECO:0000256" key="6">
    <source>
        <dbReference type="ARBA" id="ARBA00022692"/>
    </source>
</evidence>
<dbReference type="PROSITE" id="PS50109">
    <property type="entry name" value="HIS_KIN"/>
    <property type="match status" value="1"/>
</dbReference>
<accession>A0A6J4H987</accession>
<gene>
    <name evidence="14" type="ORF">AVDCRST_MAG10-454</name>
</gene>
<evidence type="ECO:0000256" key="3">
    <source>
        <dbReference type="ARBA" id="ARBA00012438"/>
    </source>
</evidence>